<dbReference type="GO" id="GO:0005815">
    <property type="term" value="C:microtubule organizing center"/>
    <property type="evidence" value="ECO:0007669"/>
    <property type="project" value="TreeGrafter"/>
</dbReference>
<dbReference type="GO" id="GO:0005657">
    <property type="term" value="C:replication fork"/>
    <property type="evidence" value="ECO:0007669"/>
    <property type="project" value="TreeGrafter"/>
</dbReference>
<dbReference type="GO" id="GO:0000400">
    <property type="term" value="F:four-way junction DNA binding"/>
    <property type="evidence" value="ECO:0007669"/>
    <property type="project" value="TreeGrafter"/>
</dbReference>
<name>A0A8H6Y884_9AGAR</name>
<comment type="caution">
    <text evidence="4">The sequence shown here is derived from an EMBL/GenBank/DDBJ whole genome shotgun (WGS) entry which is preliminary data.</text>
</comment>
<dbReference type="EMBL" id="JACAZH010000011">
    <property type="protein sequence ID" value="KAF7355043.1"/>
    <property type="molecule type" value="Genomic_DNA"/>
</dbReference>
<dbReference type="InterPro" id="IPR027417">
    <property type="entry name" value="P-loop_NTPase"/>
</dbReference>
<dbReference type="GO" id="GO:0140664">
    <property type="term" value="F:ATP-dependent DNA damage sensor activity"/>
    <property type="evidence" value="ECO:0007669"/>
    <property type="project" value="InterPro"/>
</dbReference>
<keyword evidence="2" id="KW-0539">Nucleus</keyword>
<proteinExistence type="predicted"/>
<evidence type="ECO:0000313" key="5">
    <source>
        <dbReference type="Proteomes" id="UP000623467"/>
    </source>
</evidence>
<accession>A0A8H6Y884</accession>
<dbReference type="Pfam" id="PF08423">
    <property type="entry name" value="Rad51"/>
    <property type="match status" value="1"/>
</dbReference>
<dbReference type="GO" id="GO:0042148">
    <property type="term" value="P:DNA strand invasion"/>
    <property type="evidence" value="ECO:0007669"/>
    <property type="project" value="TreeGrafter"/>
</dbReference>
<keyword evidence="4" id="KW-0378">Hydrolase</keyword>
<evidence type="ECO:0000259" key="3">
    <source>
        <dbReference type="PROSITE" id="PS50162"/>
    </source>
</evidence>
<protein>
    <submittedName>
        <fullName evidence="4">p-loop containing nucleoside triphosphate hydrolase protein</fullName>
    </submittedName>
</protein>
<dbReference type="InterPro" id="IPR020588">
    <property type="entry name" value="RecA_ATP-bd"/>
</dbReference>
<dbReference type="GO" id="GO:0007131">
    <property type="term" value="P:reciprocal meiotic recombination"/>
    <property type="evidence" value="ECO:0007669"/>
    <property type="project" value="TreeGrafter"/>
</dbReference>
<reference evidence="4" key="1">
    <citation type="submission" date="2020-05" db="EMBL/GenBank/DDBJ databases">
        <title>Mycena genomes resolve the evolution of fungal bioluminescence.</title>
        <authorList>
            <person name="Tsai I.J."/>
        </authorList>
    </citation>
    <scope>NUCLEOTIDE SEQUENCE</scope>
    <source>
        <strain evidence="4">160909Yilan</strain>
    </source>
</reference>
<evidence type="ECO:0000256" key="2">
    <source>
        <dbReference type="ARBA" id="ARBA00023242"/>
    </source>
</evidence>
<dbReference type="GO" id="GO:0016787">
    <property type="term" value="F:hydrolase activity"/>
    <property type="evidence" value="ECO:0007669"/>
    <property type="project" value="UniProtKB-KW"/>
</dbReference>
<dbReference type="InterPro" id="IPR013632">
    <property type="entry name" value="Rad51_C"/>
</dbReference>
<dbReference type="GO" id="GO:0003697">
    <property type="term" value="F:single-stranded DNA binding"/>
    <property type="evidence" value="ECO:0007669"/>
    <property type="project" value="TreeGrafter"/>
</dbReference>
<dbReference type="AlphaFoldDB" id="A0A8H6Y884"/>
<keyword evidence="5" id="KW-1185">Reference proteome</keyword>
<dbReference type="GO" id="GO:0033063">
    <property type="term" value="C:Rad51B-Rad51C-Rad51D-XRCC2 complex"/>
    <property type="evidence" value="ECO:0007669"/>
    <property type="project" value="TreeGrafter"/>
</dbReference>
<dbReference type="Gene3D" id="3.40.50.300">
    <property type="entry name" value="P-loop containing nucleotide triphosphate hydrolases"/>
    <property type="match status" value="1"/>
</dbReference>
<sequence length="247" mass="26738">MRLAACVPTIPEHVVSSLETCANIKSVADLLFSGSTFEIFRRLPAGTTTLQELARYTALVANLASVPGNSAAELLKELNDDHLLSGVPELDEILHGLTTPGRLIEVSGNKGSGKTSLLLQLVLHRLVHHPQSSVLWIDTIGDFSAARAAQFLELYDLPGASLALDRLQVSVAFEIDAVHDVLEELRLSLSLGTHQCRTRAIVVDTVTPPFRPQLESSVGSRPCDNGWFNAPISSICSIFFVDRVCSE</sequence>
<dbReference type="GO" id="GO:0000724">
    <property type="term" value="P:double-strand break repair via homologous recombination"/>
    <property type="evidence" value="ECO:0007669"/>
    <property type="project" value="TreeGrafter"/>
</dbReference>
<gene>
    <name evidence="4" type="ORF">MSAN_01419800</name>
</gene>
<dbReference type="PROSITE" id="PS50162">
    <property type="entry name" value="RECA_2"/>
    <property type="match status" value="1"/>
</dbReference>
<comment type="subcellular location">
    <subcellularLocation>
        <location evidence="1">Nucleus</location>
    </subcellularLocation>
</comment>
<dbReference type="SUPFAM" id="SSF52540">
    <property type="entry name" value="P-loop containing nucleoside triphosphate hydrolases"/>
    <property type="match status" value="1"/>
</dbReference>
<evidence type="ECO:0000256" key="1">
    <source>
        <dbReference type="ARBA" id="ARBA00004123"/>
    </source>
</evidence>
<feature type="domain" description="RecA family profile 1" evidence="3">
    <location>
        <begin position="79"/>
        <end position="247"/>
    </location>
</feature>
<evidence type="ECO:0000313" key="4">
    <source>
        <dbReference type="EMBL" id="KAF7355043.1"/>
    </source>
</evidence>
<dbReference type="PANTHER" id="PTHR46457:SF1">
    <property type="entry name" value="DNA REPAIR PROTEIN RAD51 HOMOLOG 4"/>
    <property type="match status" value="1"/>
</dbReference>
<dbReference type="PANTHER" id="PTHR46457">
    <property type="entry name" value="DNA REPAIR PROTEIN RAD51 HOMOLOG 4"/>
    <property type="match status" value="1"/>
</dbReference>
<organism evidence="4 5">
    <name type="scientific">Mycena sanguinolenta</name>
    <dbReference type="NCBI Taxonomy" id="230812"/>
    <lineage>
        <taxon>Eukaryota</taxon>
        <taxon>Fungi</taxon>
        <taxon>Dikarya</taxon>
        <taxon>Basidiomycota</taxon>
        <taxon>Agaricomycotina</taxon>
        <taxon>Agaricomycetes</taxon>
        <taxon>Agaricomycetidae</taxon>
        <taxon>Agaricales</taxon>
        <taxon>Marasmiineae</taxon>
        <taxon>Mycenaceae</taxon>
        <taxon>Mycena</taxon>
    </lineage>
</organism>
<dbReference type="GO" id="GO:0000723">
    <property type="term" value="P:telomere maintenance"/>
    <property type="evidence" value="ECO:0007669"/>
    <property type="project" value="TreeGrafter"/>
</dbReference>
<dbReference type="Proteomes" id="UP000623467">
    <property type="component" value="Unassembled WGS sequence"/>
</dbReference>
<dbReference type="OrthoDB" id="336321at2759"/>
<dbReference type="InterPro" id="IPR051988">
    <property type="entry name" value="HRR_RAD51_Paralog"/>
</dbReference>
<dbReference type="GO" id="GO:0005524">
    <property type="term" value="F:ATP binding"/>
    <property type="evidence" value="ECO:0007669"/>
    <property type="project" value="InterPro"/>
</dbReference>